<reference evidence="5 6" key="1">
    <citation type="submission" date="2019-01" db="EMBL/GenBank/DDBJ databases">
        <authorList>
            <person name="Chen W.-M."/>
        </authorList>
    </citation>
    <scope>NUCLEOTIDE SEQUENCE [LARGE SCALE GENOMIC DNA]</scope>
    <source>
        <strain evidence="5 6">TER-1</strain>
    </source>
</reference>
<dbReference type="GO" id="GO:0015188">
    <property type="term" value="F:L-isoleucine transmembrane transporter activity"/>
    <property type="evidence" value="ECO:0007669"/>
    <property type="project" value="TreeGrafter"/>
</dbReference>
<dbReference type="GO" id="GO:0005524">
    <property type="term" value="F:ATP binding"/>
    <property type="evidence" value="ECO:0007669"/>
    <property type="project" value="UniProtKB-KW"/>
</dbReference>
<dbReference type="GO" id="GO:0042941">
    <property type="term" value="P:D-alanine transmembrane transport"/>
    <property type="evidence" value="ECO:0007669"/>
    <property type="project" value="TreeGrafter"/>
</dbReference>
<gene>
    <name evidence="5" type="ORF">EOE48_19690</name>
</gene>
<dbReference type="AlphaFoldDB" id="A0A3S2XI88"/>
<organism evidence="5 6">
    <name type="scientific">Methylobacterium oryzihabitans</name>
    <dbReference type="NCBI Taxonomy" id="2499852"/>
    <lineage>
        <taxon>Bacteria</taxon>
        <taxon>Pseudomonadati</taxon>
        <taxon>Pseudomonadota</taxon>
        <taxon>Alphaproteobacteria</taxon>
        <taxon>Hyphomicrobiales</taxon>
        <taxon>Methylobacteriaceae</taxon>
        <taxon>Methylobacterium</taxon>
    </lineage>
</organism>
<dbReference type="InterPro" id="IPR027417">
    <property type="entry name" value="P-loop_NTPase"/>
</dbReference>
<dbReference type="SMART" id="SM00382">
    <property type="entry name" value="AAA"/>
    <property type="match status" value="1"/>
</dbReference>
<dbReference type="InterPro" id="IPR003593">
    <property type="entry name" value="AAA+_ATPase"/>
</dbReference>
<dbReference type="Gene3D" id="3.40.50.300">
    <property type="entry name" value="P-loop containing nucleotide triphosphate hydrolases"/>
    <property type="match status" value="1"/>
</dbReference>
<dbReference type="GO" id="GO:0005886">
    <property type="term" value="C:plasma membrane"/>
    <property type="evidence" value="ECO:0007669"/>
    <property type="project" value="TreeGrafter"/>
</dbReference>
<dbReference type="Pfam" id="PF12399">
    <property type="entry name" value="BCA_ABC_TP_C"/>
    <property type="match status" value="1"/>
</dbReference>
<keyword evidence="3 5" id="KW-0067">ATP-binding</keyword>
<dbReference type="PROSITE" id="PS50893">
    <property type="entry name" value="ABC_TRANSPORTER_2"/>
    <property type="match status" value="1"/>
</dbReference>
<feature type="domain" description="ABC transporter" evidence="4">
    <location>
        <begin position="4"/>
        <end position="245"/>
    </location>
</feature>
<evidence type="ECO:0000313" key="5">
    <source>
        <dbReference type="EMBL" id="RVU15490.1"/>
    </source>
</evidence>
<dbReference type="InterPro" id="IPR032823">
    <property type="entry name" value="BCA_ABC_TP_C"/>
</dbReference>
<evidence type="ECO:0000313" key="6">
    <source>
        <dbReference type="Proteomes" id="UP000286997"/>
    </source>
</evidence>
<dbReference type="GO" id="GO:1903805">
    <property type="term" value="P:L-valine import across plasma membrane"/>
    <property type="evidence" value="ECO:0007669"/>
    <property type="project" value="TreeGrafter"/>
</dbReference>
<evidence type="ECO:0000256" key="3">
    <source>
        <dbReference type="ARBA" id="ARBA00022840"/>
    </source>
</evidence>
<dbReference type="EMBL" id="SACP01000021">
    <property type="protein sequence ID" value="RVU15490.1"/>
    <property type="molecule type" value="Genomic_DNA"/>
</dbReference>
<dbReference type="CDD" id="cd03219">
    <property type="entry name" value="ABC_Mj1267_LivG_branched"/>
    <property type="match status" value="1"/>
</dbReference>
<dbReference type="GO" id="GO:1903806">
    <property type="term" value="P:L-isoleucine import across plasma membrane"/>
    <property type="evidence" value="ECO:0007669"/>
    <property type="project" value="TreeGrafter"/>
</dbReference>
<dbReference type="GO" id="GO:0015192">
    <property type="term" value="F:L-phenylalanine transmembrane transporter activity"/>
    <property type="evidence" value="ECO:0007669"/>
    <property type="project" value="TreeGrafter"/>
</dbReference>
<dbReference type="PANTHER" id="PTHR45772">
    <property type="entry name" value="CONSERVED COMPONENT OF ABC TRANSPORTER FOR NATURAL AMINO ACIDS-RELATED"/>
    <property type="match status" value="1"/>
</dbReference>
<dbReference type="Proteomes" id="UP000286997">
    <property type="component" value="Unassembled WGS sequence"/>
</dbReference>
<dbReference type="SUPFAM" id="SSF52540">
    <property type="entry name" value="P-loop containing nucleoside triphosphate hydrolases"/>
    <property type="match status" value="1"/>
</dbReference>
<dbReference type="Pfam" id="PF00005">
    <property type="entry name" value="ABC_tran"/>
    <property type="match status" value="1"/>
</dbReference>
<keyword evidence="1" id="KW-0813">Transport</keyword>
<dbReference type="InterPro" id="IPR051120">
    <property type="entry name" value="ABC_AA/LPS_Transport"/>
</dbReference>
<evidence type="ECO:0000256" key="1">
    <source>
        <dbReference type="ARBA" id="ARBA00022448"/>
    </source>
</evidence>
<dbReference type="GO" id="GO:0005304">
    <property type="term" value="F:L-valine transmembrane transporter activity"/>
    <property type="evidence" value="ECO:0007669"/>
    <property type="project" value="TreeGrafter"/>
</dbReference>
<name>A0A3S2XI88_9HYPH</name>
<dbReference type="GO" id="GO:0015808">
    <property type="term" value="P:L-alanine transport"/>
    <property type="evidence" value="ECO:0007669"/>
    <property type="project" value="TreeGrafter"/>
</dbReference>
<protein>
    <submittedName>
        <fullName evidence="5">ABC transporter ATP-binding protein</fullName>
    </submittedName>
</protein>
<sequence>MTLLVVDRLNKRYGGVSAAKEVSFTVAAGEMVAVIGPNGAGKSTTFGMVGGQVKPDSGMVTLDGEAITGLPSRAIWRKGVGRTFQIAQTFVTMTVAENVQMALVSHRGRTRHLFADATRLYRDEALALLDGVGMRADADRPVSELAYGDVKRVELAVALASGPKLLLMDEPTAGMAPKERVGLMRLTARVARERRIGVLFTEHDIDAVFSHADRLLVLVRGEIIAAGTPESVRADPRVKQVYLGEAGARAAERAKRLVEVPA</sequence>
<evidence type="ECO:0000256" key="2">
    <source>
        <dbReference type="ARBA" id="ARBA00022741"/>
    </source>
</evidence>
<dbReference type="GO" id="GO:0016887">
    <property type="term" value="F:ATP hydrolysis activity"/>
    <property type="evidence" value="ECO:0007669"/>
    <property type="project" value="InterPro"/>
</dbReference>
<accession>A0A3S2XI88</accession>
<dbReference type="InterPro" id="IPR003439">
    <property type="entry name" value="ABC_transporter-like_ATP-bd"/>
</dbReference>
<evidence type="ECO:0000259" key="4">
    <source>
        <dbReference type="PROSITE" id="PS50893"/>
    </source>
</evidence>
<dbReference type="RefSeq" id="WP_127732301.1">
    <property type="nucleotide sequence ID" value="NZ_SACP01000021.1"/>
</dbReference>
<dbReference type="OrthoDB" id="9806149at2"/>
<dbReference type="PANTHER" id="PTHR45772:SF7">
    <property type="entry name" value="AMINO ACID ABC TRANSPORTER ATP-BINDING PROTEIN"/>
    <property type="match status" value="1"/>
</dbReference>
<proteinExistence type="predicted"/>
<comment type="caution">
    <text evidence="5">The sequence shown here is derived from an EMBL/GenBank/DDBJ whole genome shotgun (WGS) entry which is preliminary data.</text>
</comment>
<keyword evidence="2" id="KW-0547">Nucleotide-binding</keyword>
<keyword evidence="6" id="KW-1185">Reference proteome</keyword>